<feature type="transmembrane region" description="Helical" evidence="7">
    <location>
        <begin position="130"/>
        <end position="150"/>
    </location>
</feature>
<evidence type="ECO:0000313" key="8">
    <source>
        <dbReference type="EnsemblProtists" id="PYU1_T009137"/>
    </source>
</evidence>
<dbReference type="InterPro" id="IPR039309">
    <property type="entry name" value="BT1"/>
</dbReference>
<reference evidence="9" key="1">
    <citation type="journal article" date="2010" name="Genome Biol.">
        <title>Genome sequence of the necrotrophic plant pathogen Pythium ultimum reveals original pathogenicity mechanisms and effector repertoire.</title>
        <authorList>
            <person name="Levesque C.A."/>
            <person name="Brouwer H."/>
            <person name="Cano L."/>
            <person name="Hamilton J.P."/>
            <person name="Holt C."/>
            <person name="Huitema E."/>
            <person name="Raffaele S."/>
            <person name="Robideau G.P."/>
            <person name="Thines M."/>
            <person name="Win J."/>
            <person name="Zerillo M.M."/>
            <person name="Beakes G.W."/>
            <person name="Boore J.L."/>
            <person name="Busam D."/>
            <person name="Dumas B."/>
            <person name="Ferriera S."/>
            <person name="Fuerstenberg S.I."/>
            <person name="Gachon C.M."/>
            <person name="Gaulin E."/>
            <person name="Govers F."/>
            <person name="Grenville-Briggs L."/>
            <person name="Horner N."/>
            <person name="Hostetler J."/>
            <person name="Jiang R.H."/>
            <person name="Johnson J."/>
            <person name="Krajaejun T."/>
            <person name="Lin H."/>
            <person name="Meijer H.J."/>
            <person name="Moore B."/>
            <person name="Morris P."/>
            <person name="Phuntmart V."/>
            <person name="Puiu D."/>
            <person name="Shetty J."/>
            <person name="Stajich J.E."/>
            <person name="Tripathy S."/>
            <person name="Wawra S."/>
            <person name="van West P."/>
            <person name="Whitty B.R."/>
            <person name="Coutinho P.M."/>
            <person name="Henrissat B."/>
            <person name="Martin F."/>
            <person name="Thomas P.D."/>
            <person name="Tyler B.M."/>
            <person name="De Vries R.P."/>
            <person name="Kamoun S."/>
            <person name="Yandell M."/>
            <person name="Tisserat N."/>
            <person name="Buell C.R."/>
        </authorList>
    </citation>
    <scope>NUCLEOTIDE SEQUENCE</scope>
    <source>
        <strain evidence="9">DAOM:BR144</strain>
    </source>
</reference>
<keyword evidence="4 7" id="KW-0812">Transmembrane</keyword>
<dbReference type="OMA" id="HWAHVEN"/>
<evidence type="ECO:0000256" key="7">
    <source>
        <dbReference type="SAM" id="Phobius"/>
    </source>
</evidence>
<evidence type="ECO:0008006" key="10">
    <source>
        <dbReference type="Google" id="ProtNLM"/>
    </source>
</evidence>
<feature type="transmembrane region" description="Helical" evidence="7">
    <location>
        <begin position="415"/>
        <end position="433"/>
    </location>
</feature>
<keyword evidence="5 7" id="KW-1133">Transmembrane helix</keyword>
<keyword evidence="9" id="KW-1185">Reference proteome</keyword>
<dbReference type="eggNOG" id="ENOG502QUFC">
    <property type="taxonomic scope" value="Eukaryota"/>
</dbReference>
<organism evidence="8 9">
    <name type="scientific">Globisporangium ultimum (strain ATCC 200006 / CBS 805.95 / DAOM BR144)</name>
    <name type="common">Pythium ultimum</name>
    <dbReference type="NCBI Taxonomy" id="431595"/>
    <lineage>
        <taxon>Eukaryota</taxon>
        <taxon>Sar</taxon>
        <taxon>Stramenopiles</taxon>
        <taxon>Oomycota</taxon>
        <taxon>Peronosporomycetes</taxon>
        <taxon>Pythiales</taxon>
        <taxon>Pythiaceae</taxon>
        <taxon>Globisporangium</taxon>
    </lineage>
</organism>
<evidence type="ECO:0000256" key="4">
    <source>
        <dbReference type="ARBA" id="ARBA00022692"/>
    </source>
</evidence>
<dbReference type="Gene3D" id="1.20.1250.20">
    <property type="entry name" value="MFS general substrate transporter like domains"/>
    <property type="match status" value="1"/>
</dbReference>
<evidence type="ECO:0000313" key="9">
    <source>
        <dbReference type="Proteomes" id="UP000019132"/>
    </source>
</evidence>
<dbReference type="InterPro" id="IPR036259">
    <property type="entry name" value="MFS_trans_sf"/>
</dbReference>
<name>K3WVY9_GLOUD</name>
<reference evidence="9" key="2">
    <citation type="submission" date="2010-04" db="EMBL/GenBank/DDBJ databases">
        <authorList>
            <person name="Buell R."/>
            <person name="Hamilton J."/>
            <person name="Hostetler J."/>
        </authorList>
    </citation>
    <scope>NUCLEOTIDE SEQUENCE [LARGE SCALE GENOMIC DNA]</scope>
    <source>
        <strain evidence="9">DAOM:BR144</strain>
    </source>
</reference>
<reference evidence="8" key="3">
    <citation type="submission" date="2015-02" db="UniProtKB">
        <authorList>
            <consortium name="EnsemblProtists"/>
        </authorList>
    </citation>
    <scope>IDENTIFICATION</scope>
    <source>
        <strain evidence="8">DAOM BR144</strain>
    </source>
</reference>
<dbReference type="EMBL" id="GL376632">
    <property type="status" value="NOT_ANNOTATED_CDS"/>
    <property type="molecule type" value="Genomic_DNA"/>
</dbReference>
<feature type="transmembrane region" description="Helical" evidence="7">
    <location>
        <begin position="187"/>
        <end position="205"/>
    </location>
</feature>
<feature type="transmembrane region" description="Helical" evidence="7">
    <location>
        <begin position="342"/>
        <end position="363"/>
    </location>
</feature>
<comment type="subcellular location">
    <subcellularLocation>
        <location evidence="1">Membrane</location>
        <topology evidence="1">Multi-pass membrane protein</topology>
    </subcellularLocation>
</comment>
<dbReference type="STRING" id="431595.K3WVY9"/>
<keyword evidence="6 7" id="KW-0472">Membrane</keyword>
<comment type="similarity">
    <text evidence="2">Belongs to the major facilitator superfamily. Folate-biopterin transporter (TC 2.A.71) family.</text>
</comment>
<feature type="transmembrane region" description="Helical" evidence="7">
    <location>
        <begin position="375"/>
        <end position="395"/>
    </location>
</feature>
<dbReference type="Pfam" id="PF03092">
    <property type="entry name" value="BT1"/>
    <property type="match status" value="2"/>
</dbReference>
<dbReference type="Proteomes" id="UP000019132">
    <property type="component" value="Unassembled WGS sequence"/>
</dbReference>
<feature type="transmembrane region" description="Helical" evidence="7">
    <location>
        <begin position="309"/>
        <end position="330"/>
    </location>
</feature>
<protein>
    <recommendedName>
        <fullName evidence="10">Folate-Biopterin Transporter (FBT) Family</fullName>
    </recommendedName>
</protein>
<evidence type="ECO:0000256" key="1">
    <source>
        <dbReference type="ARBA" id="ARBA00004141"/>
    </source>
</evidence>
<keyword evidence="3" id="KW-0813">Transport</keyword>
<evidence type="ECO:0000256" key="2">
    <source>
        <dbReference type="ARBA" id="ARBA00007015"/>
    </source>
</evidence>
<dbReference type="InParanoid" id="K3WVY9"/>
<feature type="transmembrane region" description="Helical" evidence="7">
    <location>
        <begin position="67"/>
        <end position="89"/>
    </location>
</feature>
<evidence type="ECO:0000256" key="3">
    <source>
        <dbReference type="ARBA" id="ARBA00022448"/>
    </source>
</evidence>
<feature type="transmembrane region" description="Helical" evidence="7">
    <location>
        <begin position="101"/>
        <end position="123"/>
    </location>
</feature>
<dbReference type="HOGENOM" id="CLU_018801_5_0_1"/>
<feature type="transmembrane region" description="Helical" evidence="7">
    <location>
        <begin position="484"/>
        <end position="504"/>
    </location>
</feature>
<feature type="transmembrane region" description="Helical" evidence="7">
    <location>
        <begin position="265"/>
        <end position="284"/>
    </location>
</feature>
<accession>K3WVY9</accession>
<sequence length="563" mass="62592">MANLAAKVDLIERKSYISGVSSKAGDEYVDAKTPRALGGNDLENGALREGGAPSLLSKESFGLLAQYAAVGLVYGTLPYTVVPFLTYYLNMEGTQTTSARALITIPWSLKVFIGILSDCVPIFGYRRRPYMILGWTVCCAMLFTMAFIPLGDPYFMDPKLRKVKPVDLTDEQKLMINYHAPDTGGKYIFLMMLTSLGYLFADVAADAVVVEYAQREPEAIRGRTQTAIYTTRTMFGIFANVILAFGLNSEDYGGDFSFGISFPQVMLILGICTLPVIPLTWFFIKEKKTEAPMFSQYINELWQAIQSRAVYQVIAYTFFSGIFANFTYVANDPMTSYWVKATTLSINVASIIGSVISVITLILTGKYGLFWNWRVMVAITAVAVIFIDVWCTMLTTWDVVRNQWFWLGLPIVENVPSYISFIISSFVVVELAGEGNEGAIYGLLTTVNNLSDPFSKTLTKNINSSFDVYNADIQNDTNDVRRDVTITIVISYAMKLLALCFLPLLPAQKAQTQELKRNGGTNKILGGITIFYCCFALVWSIMTNLFSIFESTKCLKITGGCKN</sequence>
<feature type="transmembrane region" description="Helical" evidence="7">
    <location>
        <begin position="226"/>
        <end position="245"/>
    </location>
</feature>
<dbReference type="PANTHER" id="PTHR31585">
    <property type="entry name" value="FOLATE-BIOPTERIN TRANSPORTER 1, CHLOROPLASTIC"/>
    <property type="match status" value="1"/>
</dbReference>
<proteinExistence type="inferred from homology"/>
<evidence type="ECO:0000256" key="6">
    <source>
        <dbReference type="ARBA" id="ARBA00023136"/>
    </source>
</evidence>
<dbReference type="SUPFAM" id="SSF103473">
    <property type="entry name" value="MFS general substrate transporter"/>
    <property type="match status" value="1"/>
</dbReference>
<dbReference type="PANTHER" id="PTHR31585:SF5">
    <property type="entry name" value="RNA-BINDING S4 DOMAIN-CONTAINING PROTEIN"/>
    <property type="match status" value="1"/>
</dbReference>
<feature type="transmembrane region" description="Helical" evidence="7">
    <location>
        <begin position="524"/>
        <end position="546"/>
    </location>
</feature>
<dbReference type="AlphaFoldDB" id="K3WVY9"/>
<evidence type="ECO:0000256" key="5">
    <source>
        <dbReference type="ARBA" id="ARBA00022989"/>
    </source>
</evidence>
<dbReference type="EnsemblProtists" id="PYU1_T009137">
    <property type="protein sequence ID" value="PYU1_T009137"/>
    <property type="gene ID" value="PYU1_G009119"/>
</dbReference>
<dbReference type="GO" id="GO:0016020">
    <property type="term" value="C:membrane"/>
    <property type="evidence" value="ECO:0007669"/>
    <property type="project" value="UniProtKB-SubCell"/>
</dbReference>
<dbReference type="VEuPathDB" id="FungiDB:PYU1_G009119"/>